<comment type="subcellular location">
    <subcellularLocation>
        <location evidence="1 12">Membrane</location>
        <topology evidence="1 12">Multi-pass membrane protein</topology>
    </subcellularLocation>
</comment>
<evidence type="ECO:0000313" key="16">
    <source>
        <dbReference type="RefSeq" id="XP_002944960.2"/>
    </source>
</evidence>
<keyword evidence="6 13" id="KW-1133">Transmembrane helix</keyword>
<evidence type="ECO:0000256" key="13">
    <source>
        <dbReference type="SAM" id="Phobius"/>
    </source>
</evidence>
<evidence type="ECO:0000256" key="2">
    <source>
        <dbReference type="ARBA" id="ARBA00007376"/>
    </source>
</evidence>
<dbReference type="PANTHER" id="PTHR11394">
    <property type="entry name" value="TASTE RECEPTOR TYPE 2"/>
    <property type="match status" value="1"/>
</dbReference>
<keyword evidence="9 12" id="KW-0675">Receptor</keyword>
<feature type="transmembrane region" description="Helical" evidence="13">
    <location>
        <begin position="180"/>
        <end position="201"/>
    </location>
</feature>
<dbReference type="GO" id="GO:0033038">
    <property type="term" value="F:bitter taste receptor activity"/>
    <property type="evidence" value="ECO:0000318"/>
    <property type="project" value="GO_Central"/>
</dbReference>
<dbReference type="OrthoDB" id="8876749at2759"/>
<evidence type="ECO:0000256" key="9">
    <source>
        <dbReference type="ARBA" id="ARBA00023170"/>
    </source>
</evidence>
<reference evidence="14" key="1">
    <citation type="journal article" date="2010" name="Science">
        <title>The genome of the Western clawed frog Xenopus tropicalis.</title>
        <authorList>
            <person name="Hellsten U."/>
            <person name="Harland R.M."/>
            <person name="Gilchrist M.J."/>
            <person name="Hendrix D."/>
            <person name="Jurka J."/>
            <person name="Kapitonov V."/>
            <person name="Ovcharenko I."/>
            <person name="Putnam N.H."/>
            <person name="Shu S."/>
            <person name="Taher L."/>
            <person name="Blitz I.L."/>
            <person name="Blumberg B."/>
            <person name="Dichmann D.S."/>
            <person name="Dubchak I."/>
            <person name="Amaya E."/>
            <person name="Detter J.C."/>
            <person name="Fletcher R."/>
            <person name="Gerhard D.S."/>
            <person name="Goodstein D."/>
            <person name="Graves T."/>
            <person name="Grigoriev I.V."/>
            <person name="Grimwood J."/>
            <person name="Kawashima T."/>
            <person name="Lindquist E."/>
            <person name="Lucas S.M."/>
            <person name="Mead P.E."/>
            <person name="Mitros T."/>
            <person name="Ogino H."/>
            <person name="Ohta Y."/>
            <person name="Poliakov A.V."/>
            <person name="Pollet N."/>
            <person name="Robert J."/>
            <person name="Salamov A."/>
            <person name="Sater A.K."/>
            <person name="Schmutz J."/>
            <person name="Terry A."/>
            <person name="Vize P.D."/>
            <person name="Warren W.C."/>
            <person name="Wells D."/>
            <person name="Wills A."/>
            <person name="Wilson R.K."/>
            <person name="Zimmerman L.B."/>
            <person name="Zorn A.M."/>
            <person name="Grainger R."/>
            <person name="Grammer T."/>
            <person name="Khokha M.K."/>
            <person name="Richardson P.M."/>
            <person name="Rokhsar D.S."/>
        </authorList>
    </citation>
    <scope>NUCLEOTIDE SEQUENCE [LARGE SCALE GENOMIC DNA]</scope>
    <source>
        <strain evidence="14">Nigerian</strain>
    </source>
</reference>
<evidence type="ECO:0000256" key="1">
    <source>
        <dbReference type="ARBA" id="ARBA00004141"/>
    </source>
</evidence>
<evidence type="ECO:0000256" key="6">
    <source>
        <dbReference type="ARBA" id="ARBA00022989"/>
    </source>
</evidence>
<dbReference type="GeneTree" id="ENSGT01150000286961"/>
<comment type="similarity">
    <text evidence="2 11">Belongs to the G-protein coupled receptor T2R family.</text>
</comment>
<dbReference type="GO" id="GO:0016020">
    <property type="term" value="C:membrane"/>
    <property type="evidence" value="ECO:0000318"/>
    <property type="project" value="GO_Central"/>
</dbReference>
<accession>A0A6I8PK15</accession>
<keyword evidence="5 12" id="KW-0812">Transmembrane</keyword>
<dbReference type="Proteomes" id="UP000008143">
    <property type="component" value="Chromosome 7"/>
</dbReference>
<dbReference type="GO" id="GO:0001580">
    <property type="term" value="P:detection of chemical stimulus involved in sensory perception of bitter taste"/>
    <property type="evidence" value="ECO:0000318"/>
    <property type="project" value="GO_Central"/>
</dbReference>
<dbReference type="Pfam" id="PF05296">
    <property type="entry name" value="TAS2R"/>
    <property type="match status" value="1"/>
</dbReference>
<dbReference type="InterPro" id="IPR007960">
    <property type="entry name" value="TAS2R"/>
</dbReference>
<evidence type="ECO:0000256" key="10">
    <source>
        <dbReference type="ARBA" id="ARBA00023224"/>
    </source>
</evidence>
<reference evidence="16" key="3">
    <citation type="submission" date="2025-04" db="UniProtKB">
        <authorList>
            <consortium name="RefSeq"/>
        </authorList>
    </citation>
    <scope>IDENTIFICATION</scope>
    <source>
        <strain evidence="16">Nigerian</strain>
        <tissue evidence="16">Liver and blood</tissue>
    </source>
</reference>
<organism evidence="14">
    <name type="scientific">Xenopus tropicalis</name>
    <name type="common">Western clawed frog</name>
    <name type="synonym">Silurana tropicalis</name>
    <dbReference type="NCBI Taxonomy" id="8364"/>
    <lineage>
        <taxon>Eukaryota</taxon>
        <taxon>Metazoa</taxon>
        <taxon>Chordata</taxon>
        <taxon>Craniata</taxon>
        <taxon>Vertebrata</taxon>
        <taxon>Euteleostomi</taxon>
        <taxon>Amphibia</taxon>
        <taxon>Batrachia</taxon>
        <taxon>Anura</taxon>
        <taxon>Pipoidea</taxon>
        <taxon>Pipidae</taxon>
        <taxon>Xenopodinae</taxon>
        <taxon>Xenopus</taxon>
        <taxon>Silurana</taxon>
    </lineage>
</organism>
<dbReference type="PANTHER" id="PTHR11394:SF150">
    <property type="entry name" value="TASTE RECEPTOR TYPE 2"/>
    <property type="match status" value="1"/>
</dbReference>
<dbReference type="GeneID" id="100486257"/>
<feature type="transmembrane region" description="Helical" evidence="13">
    <location>
        <begin position="6"/>
        <end position="32"/>
    </location>
</feature>
<keyword evidence="15" id="KW-1185">Reference proteome</keyword>
<dbReference type="RefSeq" id="XP_002944960.2">
    <property type="nucleotide sequence ID" value="XM_002944914.2"/>
</dbReference>
<evidence type="ECO:0000256" key="11">
    <source>
        <dbReference type="RuleBase" id="RU004423"/>
    </source>
</evidence>
<dbReference type="Gene3D" id="1.20.1070.10">
    <property type="entry name" value="Rhodopsin 7-helix transmembrane proteins"/>
    <property type="match status" value="1"/>
</dbReference>
<dbReference type="AGR" id="Xenbase:XB-GENE-29078259"/>
<gene>
    <name evidence="14 16 17" type="primary">LOC100486257</name>
</gene>
<keyword evidence="3 12" id="KW-0919">Taste</keyword>
<dbReference type="SUPFAM" id="SSF81321">
    <property type="entry name" value="Family A G protein-coupled receptor-like"/>
    <property type="match status" value="1"/>
</dbReference>
<feature type="transmembrane region" description="Helical" evidence="13">
    <location>
        <begin position="229"/>
        <end position="248"/>
    </location>
</feature>
<dbReference type="Xenbase" id="XB-GENE-29078259">
    <property type="gene designation" value="LOC100486257"/>
</dbReference>
<feature type="transmembrane region" description="Helical" evidence="13">
    <location>
        <begin position="123"/>
        <end position="144"/>
    </location>
</feature>
<evidence type="ECO:0000256" key="12">
    <source>
        <dbReference type="RuleBase" id="RU004424"/>
    </source>
</evidence>
<keyword evidence="8 12" id="KW-0472">Membrane</keyword>
<evidence type="ECO:0000256" key="3">
    <source>
        <dbReference type="ARBA" id="ARBA00022480"/>
    </source>
</evidence>
<evidence type="ECO:0000313" key="15">
    <source>
        <dbReference type="Proteomes" id="UP000008143"/>
    </source>
</evidence>
<evidence type="ECO:0000313" key="17">
    <source>
        <dbReference type="Xenbase" id="XB-GENE-29078259"/>
    </source>
</evidence>
<dbReference type="Ensembl" id="ENSXETT00000057295">
    <property type="protein sequence ID" value="ENSXETP00000057295"/>
    <property type="gene ID" value="ENSXETG00000027471"/>
</dbReference>
<keyword evidence="10 12" id="KW-0807">Transducer</keyword>
<dbReference type="OMA" id="EMVIMAF"/>
<evidence type="ECO:0000256" key="4">
    <source>
        <dbReference type="ARBA" id="ARBA00022606"/>
    </source>
</evidence>
<evidence type="ECO:0000313" key="14">
    <source>
        <dbReference type="Ensembl" id="ENSXETP00000057295"/>
    </source>
</evidence>
<feature type="transmembrane region" description="Helical" evidence="13">
    <location>
        <begin position="44"/>
        <end position="61"/>
    </location>
</feature>
<keyword evidence="7 12" id="KW-0297">G-protein coupled receptor</keyword>
<evidence type="ECO:0000256" key="7">
    <source>
        <dbReference type="ARBA" id="ARBA00023040"/>
    </source>
</evidence>
<name>A0A6I8PK15_XENTR</name>
<evidence type="ECO:0000256" key="8">
    <source>
        <dbReference type="ARBA" id="ARBA00023136"/>
    </source>
</evidence>
<keyword evidence="4 12" id="KW-0716">Sensory transduction</keyword>
<feature type="transmembrane region" description="Helical" evidence="13">
    <location>
        <begin position="81"/>
        <end position="103"/>
    </location>
</feature>
<proteinExistence type="inferred from homology"/>
<feature type="transmembrane region" description="Helical" evidence="13">
    <location>
        <begin position="254"/>
        <end position="276"/>
    </location>
</feature>
<protein>
    <recommendedName>
        <fullName evidence="12">Taste receptor type 2</fullName>
    </recommendedName>
</protein>
<dbReference type="GO" id="GO:0004930">
    <property type="term" value="F:G protein-coupled receptor activity"/>
    <property type="evidence" value="ECO:0007669"/>
    <property type="project" value="UniProtKB-KW"/>
</dbReference>
<reference evidence="14" key="2">
    <citation type="submission" date="2020-05" db="UniProtKB">
        <authorList>
            <consortium name="Ensembl"/>
        </authorList>
    </citation>
    <scope>IDENTIFICATION</scope>
</reference>
<dbReference type="KEGG" id="xtr:100486257"/>
<dbReference type="AlphaFoldDB" id="A0A6I8PK15"/>
<evidence type="ECO:0000256" key="5">
    <source>
        <dbReference type="ARBA" id="ARBA00022692"/>
    </source>
</evidence>
<sequence>MWSAMEMVIMAFDCIALIVGGLGDVVVLALCVLERSRKRVLCPYRVISLSVSISNLTAIFLQLASDNDLLSNTLLMQYVDLLSVSCLCSNLWFSTLLYVYYSIKIGARRLTFYTWLNAKFPTILPYLLFSLLTMSLLTSFIVLLQPLDNPPDNVSSALPTNYEEAYLENPFIKSGLTQSLIALICFLISFILVGQILLSLYRHVRRLQSNNEAAGNFSLEAHFKAAKTLTILLVFNVTFFVSMITTLLSPSPSMAFAISCIFIAVSLSTQPYILILGNANMMKQAKETFLHVFMKVAN</sequence>